<reference evidence="1 2" key="1">
    <citation type="submission" date="2020-08" db="EMBL/GenBank/DDBJ databases">
        <title>Genomic Encyclopedia of Type Strains, Phase IV (KMG-IV): sequencing the most valuable type-strain genomes for metagenomic binning, comparative biology and taxonomic classification.</title>
        <authorList>
            <person name="Goeker M."/>
        </authorList>
    </citation>
    <scope>NUCLEOTIDE SEQUENCE [LARGE SCALE GENOMIC DNA]</scope>
    <source>
        <strain evidence="1 2">DSM 22548</strain>
    </source>
</reference>
<dbReference type="AlphaFoldDB" id="A0A7W5YDZ0"/>
<dbReference type="EMBL" id="JACICA010000005">
    <property type="protein sequence ID" value="MBB3702744.1"/>
    <property type="molecule type" value="Genomic_DNA"/>
</dbReference>
<sequence>MKDLGCSFGGKQNYDVFLQTNDKSLEQRKGFEALFFNR</sequence>
<comment type="caution">
    <text evidence="1">The sequence shown here is derived from an EMBL/GenBank/DDBJ whole genome shotgun (WGS) entry which is preliminary data.</text>
</comment>
<proteinExistence type="predicted"/>
<gene>
    <name evidence="1" type="ORF">FHS60_001213</name>
</gene>
<organism evidence="1 2">
    <name type="scientific">Alloprevotella rava</name>
    <dbReference type="NCBI Taxonomy" id="671218"/>
    <lineage>
        <taxon>Bacteria</taxon>
        <taxon>Pseudomonadati</taxon>
        <taxon>Bacteroidota</taxon>
        <taxon>Bacteroidia</taxon>
        <taxon>Bacteroidales</taxon>
        <taxon>Prevotellaceae</taxon>
        <taxon>Alloprevotella</taxon>
    </lineage>
</organism>
<evidence type="ECO:0000313" key="2">
    <source>
        <dbReference type="Proteomes" id="UP000541425"/>
    </source>
</evidence>
<dbReference type="Proteomes" id="UP000541425">
    <property type="component" value="Unassembled WGS sequence"/>
</dbReference>
<evidence type="ECO:0000313" key="1">
    <source>
        <dbReference type="EMBL" id="MBB3702744.1"/>
    </source>
</evidence>
<name>A0A7W5YDZ0_9BACT</name>
<accession>A0A7W5YDZ0</accession>
<protein>
    <submittedName>
        <fullName evidence="1">Uncharacterized protein</fullName>
    </submittedName>
</protein>